<gene>
    <name evidence="1" type="ORF">CONPUDRAFT_154676</name>
</gene>
<name>A0A5M3MQ22_CONPW</name>
<protein>
    <submittedName>
        <fullName evidence="1">Uncharacterized protein</fullName>
    </submittedName>
</protein>
<comment type="caution">
    <text evidence="1">The sequence shown here is derived from an EMBL/GenBank/DDBJ whole genome shotgun (WGS) entry which is preliminary data.</text>
</comment>
<reference evidence="2" key="1">
    <citation type="journal article" date="2012" name="Science">
        <title>The Paleozoic origin of enzymatic lignin decomposition reconstructed from 31 fungal genomes.</title>
        <authorList>
            <person name="Floudas D."/>
            <person name="Binder M."/>
            <person name="Riley R."/>
            <person name="Barry K."/>
            <person name="Blanchette R.A."/>
            <person name="Henrissat B."/>
            <person name="Martinez A.T."/>
            <person name="Otillar R."/>
            <person name="Spatafora J.W."/>
            <person name="Yadav J.S."/>
            <person name="Aerts A."/>
            <person name="Benoit I."/>
            <person name="Boyd A."/>
            <person name="Carlson A."/>
            <person name="Copeland A."/>
            <person name="Coutinho P.M."/>
            <person name="de Vries R.P."/>
            <person name="Ferreira P."/>
            <person name="Findley K."/>
            <person name="Foster B."/>
            <person name="Gaskell J."/>
            <person name="Glotzer D."/>
            <person name="Gorecki P."/>
            <person name="Heitman J."/>
            <person name="Hesse C."/>
            <person name="Hori C."/>
            <person name="Igarashi K."/>
            <person name="Jurgens J.A."/>
            <person name="Kallen N."/>
            <person name="Kersten P."/>
            <person name="Kohler A."/>
            <person name="Kuees U."/>
            <person name="Kumar T.K.A."/>
            <person name="Kuo A."/>
            <person name="LaButti K."/>
            <person name="Larrondo L.F."/>
            <person name="Lindquist E."/>
            <person name="Ling A."/>
            <person name="Lombard V."/>
            <person name="Lucas S."/>
            <person name="Lundell T."/>
            <person name="Martin R."/>
            <person name="McLaughlin D.J."/>
            <person name="Morgenstern I."/>
            <person name="Morin E."/>
            <person name="Murat C."/>
            <person name="Nagy L.G."/>
            <person name="Nolan M."/>
            <person name="Ohm R.A."/>
            <person name="Patyshakuliyeva A."/>
            <person name="Rokas A."/>
            <person name="Ruiz-Duenas F.J."/>
            <person name="Sabat G."/>
            <person name="Salamov A."/>
            <person name="Samejima M."/>
            <person name="Schmutz J."/>
            <person name="Slot J.C."/>
            <person name="St John F."/>
            <person name="Stenlid J."/>
            <person name="Sun H."/>
            <person name="Sun S."/>
            <person name="Syed K."/>
            <person name="Tsang A."/>
            <person name="Wiebenga A."/>
            <person name="Young D."/>
            <person name="Pisabarro A."/>
            <person name="Eastwood D.C."/>
            <person name="Martin F."/>
            <person name="Cullen D."/>
            <person name="Grigoriev I.V."/>
            <person name="Hibbett D.S."/>
        </authorList>
    </citation>
    <scope>NUCLEOTIDE SEQUENCE [LARGE SCALE GENOMIC DNA]</scope>
    <source>
        <strain evidence="2">RWD-64-598 SS2</strain>
    </source>
</reference>
<evidence type="ECO:0000313" key="2">
    <source>
        <dbReference type="Proteomes" id="UP000053558"/>
    </source>
</evidence>
<proteinExistence type="predicted"/>
<keyword evidence="2" id="KW-1185">Reference proteome</keyword>
<dbReference type="GeneID" id="19203300"/>
<dbReference type="AlphaFoldDB" id="A0A5M3MQ22"/>
<dbReference type="EMBL" id="JH711579">
    <property type="protein sequence ID" value="EIW80661.1"/>
    <property type="molecule type" value="Genomic_DNA"/>
</dbReference>
<dbReference type="Proteomes" id="UP000053558">
    <property type="component" value="Unassembled WGS sequence"/>
</dbReference>
<dbReference type="KEGG" id="cput:CONPUDRAFT_154676"/>
<accession>A0A5M3MQ22</accession>
<sequence length="88" mass="10053">MHRLPGSALLHSDQFPALRFAKLGRQIFILCFQMADFPIVALDSQRIFVHSTLQREPFLFHDVFLQFNTNELSSCGAPVDFEQLDLAS</sequence>
<dbReference type="RefSeq" id="XP_007769554.1">
    <property type="nucleotide sequence ID" value="XM_007771364.1"/>
</dbReference>
<evidence type="ECO:0000313" key="1">
    <source>
        <dbReference type="EMBL" id="EIW80661.1"/>
    </source>
</evidence>
<organism evidence="1 2">
    <name type="scientific">Coniophora puteana (strain RWD-64-598)</name>
    <name type="common">Brown rot fungus</name>
    <dbReference type="NCBI Taxonomy" id="741705"/>
    <lineage>
        <taxon>Eukaryota</taxon>
        <taxon>Fungi</taxon>
        <taxon>Dikarya</taxon>
        <taxon>Basidiomycota</taxon>
        <taxon>Agaricomycotina</taxon>
        <taxon>Agaricomycetes</taxon>
        <taxon>Agaricomycetidae</taxon>
        <taxon>Boletales</taxon>
        <taxon>Coniophorineae</taxon>
        <taxon>Coniophoraceae</taxon>
        <taxon>Coniophora</taxon>
    </lineage>
</organism>